<feature type="transmembrane region" description="Helical" evidence="2">
    <location>
        <begin position="184"/>
        <end position="207"/>
    </location>
</feature>
<keyword evidence="5" id="KW-1185">Reference proteome</keyword>
<sequence length="255" mass="26833">MRPLHVPSASGPSASGSGPSGSAPSRGPWLCAALGLTGASATLVVLVALAWQPLLDVDEGVADWMHARALAHPALTEANRVLTDWVWDPVTMRLLIAAAALWLWLRRGETLLAVWCVATSAVGTGVQQSLKAVLDRERPQWEHPVDSAHYAAMPSGHAMTAAVTCTLVVWLVREFGAPAPAQRIVPVLGLVSVLGVCLTRIVLGVHWPTDTLVGAMLGVALAAAAIGAWYTLLQRFTWKPHGHNEAAPAARDASG</sequence>
<evidence type="ECO:0000256" key="2">
    <source>
        <dbReference type="SAM" id="Phobius"/>
    </source>
</evidence>
<evidence type="ECO:0000313" key="5">
    <source>
        <dbReference type="Proteomes" id="UP001595997"/>
    </source>
</evidence>
<feature type="transmembrane region" description="Helical" evidence="2">
    <location>
        <begin position="85"/>
        <end position="105"/>
    </location>
</feature>
<keyword evidence="2" id="KW-1133">Transmembrane helix</keyword>
<accession>A0ABV9A887</accession>
<dbReference type="InterPro" id="IPR000326">
    <property type="entry name" value="PAP2/HPO"/>
</dbReference>
<feature type="compositionally biased region" description="Low complexity" evidence="1">
    <location>
        <begin position="7"/>
        <end position="22"/>
    </location>
</feature>
<dbReference type="PANTHER" id="PTHR14969:SF13">
    <property type="entry name" value="AT30094P"/>
    <property type="match status" value="1"/>
</dbReference>
<evidence type="ECO:0000259" key="3">
    <source>
        <dbReference type="SMART" id="SM00014"/>
    </source>
</evidence>
<keyword evidence="2" id="KW-0472">Membrane</keyword>
<feature type="transmembrane region" description="Helical" evidence="2">
    <location>
        <begin position="213"/>
        <end position="233"/>
    </location>
</feature>
<comment type="caution">
    <text evidence="4">The sequence shown here is derived from an EMBL/GenBank/DDBJ whole genome shotgun (WGS) entry which is preliminary data.</text>
</comment>
<dbReference type="SMART" id="SM00014">
    <property type="entry name" value="acidPPc"/>
    <property type="match status" value="1"/>
</dbReference>
<feature type="transmembrane region" description="Helical" evidence="2">
    <location>
        <begin position="150"/>
        <end position="172"/>
    </location>
</feature>
<organism evidence="4 5">
    <name type="scientific">Streptomyces ovatisporus</name>
    <dbReference type="NCBI Taxonomy" id="1128682"/>
    <lineage>
        <taxon>Bacteria</taxon>
        <taxon>Bacillati</taxon>
        <taxon>Actinomycetota</taxon>
        <taxon>Actinomycetes</taxon>
        <taxon>Kitasatosporales</taxon>
        <taxon>Streptomycetaceae</taxon>
        <taxon>Streptomyces</taxon>
    </lineage>
</organism>
<gene>
    <name evidence="4" type="ORF">ACFPA8_13220</name>
</gene>
<reference evidence="5" key="1">
    <citation type="journal article" date="2019" name="Int. J. Syst. Evol. Microbiol.">
        <title>The Global Catalogue of Microorganisms (GCM) 10K type strain sequencing project: providing services to taxonomists for standard genome sequencing and annotation.</title>
        <authorList>
            <consortium name="The Broad Institute Genomics Platform"/>
            <consortium name="The Broad Institute Genome Sequencing Center for Infectious Disease"/>
            <person name="Wu L."/>
            <person name="Ma J."/>
        </authorList>
    </citation>
    <scope>NUCLEOTIDE SEQUENCE [LARGE SCALE GENOMIC DNA]</scope>
    <source>
        <strain evidence="5">CGMCC 4.7357</strain>
    </source>
</reference>
<dbReference type="InterPro" id="IPR036938">
    <property type="entry name" value="PAP2/HPO_sf"/>
</dbReference>
<feature type="domain" description="Phosphatidic acid phosphatase type 2/haloperoxidase" evidence="3">
    <location>
        <begin position="110"/>
        <end position="226"/>
    </location>
</feature>
<keyword evidence="2" id="KW-0812">Transmembrane</keyword>
<protein>
    <submittedName>
        <fullName evidence="4">Phosphatase PAP2 family protein</fullName>
    </submittedName>
</protein>
<dbReference type="Proteomes" id="UP001595997">
    <property type="component" value="Unassembled WGS sequence"/>
</dbReference>
<proteinExistence type="predicted"/>
<name>A0ABV9A887_9ACTN</name>
<dbReference type="Gene3D" id="1.20.144.10">
    <property type="entry name" value="Phosphatidic acid phosphatase type 2/haloperoxidase"/>
    <property type="match status" value="1"/>
</dbReference>
<feature type="transmembrane region" description="Helical" evidence="2">
    <location>
        <begin position="112"/>
        <end position="130"/>
    </location>
</feature>
<evidence type="ECO:0000256" key="1">
    <source>
        <dbReference type="SAM" id="MobiDB-lite"/>
    </source>
</evidence>
<evidence type="ECO:0000313" key="4">
    <source>
        <dbReference type="EMBL" id="MFC4495091.1"/>
    </source>
</evidence>
<dbReference type="PANTHER" id="PTHR14969">
    <property type="entry name" value="SPHINGOSINE-1-PHOSPHATE PHOSPHOHYDROLASE"/>
    <property type="match status" value="1"/>
</dbReference>
<dbReference type="SUPFAM" id="SSF48317">
    <property type="entry name" value="Acid phosphatase/Vanadium-dependent haloperoxidase"/>
    <property type="match status" value="1"/>
</dbReference>
<dbReference type="RefSeq" id="WP_386447275.1">
    <property type="nucleotide sequence ID" value="NZ_JBHSFH010000006.1"/>
</dbReference>
<dbReference type="EMBL" id="JBHSFH010000006">
    <property type="protein sequence ID" value="MFC4495091.1"/>
    <property type="molecule type" value="Genomic_DNA"/>
</dbReference>
<dbReference type="Pfam" id="PF01569">
    <property type="entry name" value="PAP2"/>
    <property type="match status" value="1"/>
</dbReference>
<feature type="region of interest" description="Disordered" evidence="1">
    <location>
        <begin position="1"/>
        <end position="22"/>
    </location>
</feature>
<feature type="transmembrane region" description="Helical" evidence="2">
    <location>
        <begin position="29"/>
        <end position="51"/>
    </location>
</feature>